<feature type="domain" description="Peptidase M24" evidence="1">
    <location>
        <begin position="7"/>
        <end position="60"/>
    </location>
</feature>
<evidence type="ECO:0000313" key="2">
    <source>
        <dbReference type="EMBL" id="AOJ02376.1"/>
    </source>
</evidence>
<dbReference type="PANTHER" id="PTHR46112:SF2">
    <property type="entry name" value="XAA-PRO AMINOPEPTIDASE P-RELATED"/>
    <property type="match status" value="1"/>
</dbReference>
<proteinExistence type="predicted"/>
<dbReference type="PANTHER" id="PTHR46112">
    <property type="entry name" value="AMINOPEPTIDASE"/>
    <property type="match status" value="1"/>
</dbReference>
<gene>
    <name evidence="2" type="ORF">WS70_11490</name>
</gene>
<dbReference type="Proteomes" id="UP000062519">
    <property type="component" value="Chromosome 1"/>
</dbReference>
<dbReference type="InterPro" id="IPR036005">
    <property type="entry name" value="Creatinase/aminopeptidase-like"/>
</dbReference>
<evidence type="ECO:0000259" key="1">
    <source>
        <dbReference type="Pfam" id="PF00557"/>
    </source>
</evidence>
<evidence type="ECO:0000313" key="3">
    <source>
        <dbReference type="Proteomes" id="UP000062519"/>
    </source>
</evidence>
<dbReference type="InterPro" id="IPR000994">
    <property type="entry name" value="Pept_M24"/>
</dbReference>
<dbReference type="Gene3D" id="3.90.230.10">
    <property type="entry name" value="Creatinase/methionine aminopeptidase superfamily"/>
    <property type="match status" value="1"/>
</dbReference>
<dbReference type="KEGG" id="buu:WS70_11490"/>
<organism evidence="2 3">
    <name type="scientific">Burkholderia mayonis</name>
    <dbReference type="NCBI Taxonomy" id="1385591"/>
    <lineage>
        <taxon>Bacteria</taxon>
        <taxon>Pseudomonadati</taxon>
        <taxon>Pseudomonadota</taxon>
        <taxon>Betaproteobacteria</taxon>
        <taxon>Burkholderiales</taxon>
        <taxon>Burkholderiaceae</taxon>
        <taxon>Burkholderia</taxon>
        <taxon>pseudomallei group</taxon>
    </lineage>
</organism>
<dbReference type="EMBL" id="CP013386">
    <property type="protein sequence ID" value="AOJ02376.1"/>
    <property type="molecule type" value="Genomic_DNA"/>
</dbReference>
<dbReference type="AlphaFoldDB" id="A0A1B4FFA5"/>
<name>A0A1B4FFA5_9BURK</name>
<dbReference type="InterPro" id="IPR050659">
    <property type="entry name" value="Peptidase_M24B"/>
</dbReference>
<accession>A0A1B4FFA5</accession>
<sequence length="117" mass="12830">MLHIHAATGHGIGIHVHEGGVRFGLGSQYGLLPNAVISVEPGIYVPGKGDVRIENIVVIHPSEQEPGKMALENLVTVGYDWDLIALDLLIDDERAYLLDYEQLWIEHGTNVTHCALL</sequence>
<keyword evidence="3" id="KW-1185">Reference proteome</keyword>
<dbReference type="SUPFAM" id="SSF55920">
    <property type="entry name" value="Creatinase/aminopeptidase"/>
    <property type="match status" value="1"/>
</dbReference>
<protein>
    <recommendedName>
        <fullName evidence="1">Peptidase M24 domain-containing protein</fullName>
    </recommendedName>
</protein>
<dbReference type="Pfam" id="PF00557">
    <property type="entry name" value="Peptidase_M24"/>
    <property type="match status" value="1"/>
</dbReference>
<reference evidence="2 3" key="1">
    <citation type="submission" date="2015-12" db="EMBL/GenBank/DDBJ databases">
        <title>Diversity of Burkholderia near neighbor genomes.</title>
        <authorList>
            <person name="Sahl J."/>
            <person name="Wagner D."/>
            <person name="Keim P."/>
        </authorList>
    </citation>
    <scope>NUCLEOTIDE SEQUENCE [LARGE SCALE GENOMIC DNA]</scope>
    <source>
        <strain evidence="2 3">BDU6</strain>
    </source>
</reference>